<evidence type="ECO:0000313" key="2">
    <source>
        <dbReference type="EMBL" id="MDU8995565.1"/>
    </source>
</evidence>
<reference evidence="2 3" key="1">
    <citation type="submission" date="2023-02" db="EMBL/GenBank/DDBJ databases">
        <authorList>
            <person name="Maleckis M."/>
        </authorList>
    </citation>
    <scope>NUCLEOTIDE SEQUENCE [LARGE SCALE GENOMIC DNA]</scope>
    <source>
        <strain evidence="2 3">P8-A2</strain>
    </source>
</reference>
<proteinExistence type="predicted"/>
<keyword evidence="1" id="KW-1133">Transmembrane helix</keyword>
<dbReference type="Proteomes" id="UP001257627">
    <property type="component" value="Unassembled WGS sequence"/>
</dbReference>
<keyword evidence="3" id="KW-1185">Reference proteome</keyword>
<organism evidence="2 3">
    <name type="scientific">Streptomyces mirabilis</name>
    <dbReference type="NCBI Taxonomy" id="68239"/>
    <lineage>
        <taxon>Bacteria</taxon>
        <taxon>Bacillati</taxon>
        <taxon>Actinomycetota</taxon>
        <taxon>Actinomycetes</taxon>
        <taxon>Kitasatosporales</taxon>
        <taxon>Streptomycetaceae</taxon>
        <taxon>Streptomyces</taxon>
    </lineage>
</organism>
<keyword evidence="1" id="KW-0812">Transmembrane</keyword>
<sequence length="76" mass="8115">MAAEWGAGFLLTVVAGIGPAVRMVTGSDTQGLVHWFLGALFISSFALVLGTLSRTHRLFQFAYLPLWYGTVDGIAA</sequence>
<feature type="transmembrane region" description="Helical" evidence="1">
    <location>
        <begin position="32"/>
        <end position="52"/>
    </location>
</feature>
<dbReference type="RefSeq" id="WP_179858241.1">
    <property type="nucleotide sequence ID" value="NZ_CP107955.1"/>
</dbReference>
<keyword evidence="1" id="KW-0472">Membrane</keyword>
<accession>A0ABU3UNR2</accession>
<comment type="caution">
    <text evidence="2">The sequence shown here is derived from an EMBL/GenBank/DDBJ whole genome shotgun (WGS) entry which is preliminary data.</text>
</comment>
<gene>
    <name evidence="2" type="ORF">PU648_25040</name>
</gene>
<evidence type="ECO:0000313" key="3">
    <source>
        <dbReference type="Proteomes" id="UP001257627"/>
    </source>
</evidence>
<protein>
    <submittedName>
        <fullName evidence="2">Uncharacterized protein</fullName>
    </submittedName>
</protein>
<evidence type="ECO:0000256" key="1">
    <source>
        <dbReference type="SAM" id="Phobius"/>
    </source>
</evidence>
<dbReference type="EMBL" id="JARAKF010000001">
    <property type="protein sequence ID" value="MDU8995565.1"/>
    <property type="molecule type" value="Genomic_DNA"/>
</dbReference>
<name>A0ABU3UNR2_9ACTN</name>